<feature type="transmembrane region" description="Helical" evidence="1">
    <location>
        <begin position="265"/>
        <end position="288"/>
    </location>
</feature>
<proteinExistence type="predicted"/>
<name>A0A3A4A478_9ACTN</name>
<feature type="transmembrane region" description="Helical" evidence="1">
    <location>
        <begin position="130"/>
        <end position="149"/>
    </location>
</feature>
<feature type="transmembrane region" description="Helical" evidence="1">
    <location>
        <begin position="89"/>
        <end position="109"/>
    </location>
</feature>
<organism evidence="2 3">
    <name type="scientific">Bailinhaonella thermotolerans</name>
    <dbReference type="NCBI Taxonomy" id="1070861"/>
    <lineage>
        <taxon>Bacteria</taxon>
        <taxon>Bacillati</taxon>
        <taxon>Actinomycetota</taxon>
        <taxon>Actinomycetes</taxon>
        <taxon>Streptosporangiales</taxon>
        <taxon>Streptosporangiaceae</taxon>
        <taxon>Bailinhaonella</taxon>
    </lineage>
</organism>
<sequence>MHPEAAPDIRGVIHDIGYRRYDGPRLGRLHGFGTLFLHGLRGVFGLGRTAKAKVMPFLMVTIMLLPAVVAIAVMALLKEAPLPYQQLSVIMQPVLAIFLASQAPVLVALDQRFHVLPLYFSRPGSRMDYVLARYSAMAAALFLILALPLTVEFVGELLVDPPGPVHLGAYLSSMAGAVLLAITLGALGLAVAAATHRRGLGVAAVIAVYLVLTVMSGVLLGVFMATGNDDKAQWANLINPFHLVDAVRAWAFGHPPGDFAYPDGLAGGLIPLGAMLLVIAASLGLLAARYRKVGS</sequence>
<keyword evidence="1" id="KW-0472">Membrane</keyword>
<dbReference type="Proteomes" id="UP000265768">
    <property type="component" value="Unassembled WGS sequence"/>
</dbReference>
<evidence type="ECO:0000313" key="2">
    <source>
        <dbReference type="EMBL" id="RJL23556.1"/>
    </source>
</evidence>
<dbReference type="Pfam" id="PF12679">
    <property type="entry name" value="ABC2_membrane_2"/>
    <property type="match status" value="1"/>
</dbReference>
<accession>A0A3A4A478</accession>
<reference evidence="2 3" key="1">
    <citation type="submission" date="2018-09" db="EMBL/GenBank/DDBJ databases">
        <title>YIM 75507 draft genome.</title>
        <authorList>
            <person name="Tang S."/>
            <person name="Feng Y."/>
        </authorList>
    </citation>
    <scope>NUCLEOTIDE SEQUENCE [LARGE SCALE GENOMIC DNA]</scope>
    <source>
        <strain evidence="2 3">YIM 75507</strain>
    </source>
</reference>
<feature type="transmembrane region" description="Helical" evidence="1">
    <location>
        <begin position="169"/>
        <end position="193"/>
    </location>
</feature>
<keyword evidence="1" id="KW-1133">Transmembrane helix</keyword>
<keyword evidence="3" id="KW-1185">Reference proteome</keyword>
<dbReference type="RefSeq" id="WP_119930343.1">
    <property type="nucleotide sequence ID" value="NZ_QZEY01000018.1"/>
</dbReference>
<gene>
    <name evidence="2" type="ORF">D5H75_32125</name>
</gene>
<dbReference type="OrthoDB" id="5495463at2"/>
<evidence type="ECO:0000256" key="1">
    <source>
        <dbReference type="SAM" id="Phobius"/>
    </source>
</evidence>
<feature type="transmembrane region" description="Helical" evidence="1">
    <location>
        <begin position="200"/>
        <end position="224"/>
    </location>
</feature>
<dbReference type="AlphaFoldDB" id="A0A3A4A478"/>
<comment type="caution">
    <text evidence="2">The sequence shown here is derived from an EMBL/GenBank/DDBJ whole genome shotgun (WGS) entry which is preliminary data.</text>
</comment>
<evidence type="ECO:0000313" key="3">
    <source>
        <dbReference type="Proteomes" id="UP000265768"/>
    </source>
</evidence>
<keyword evidence="1" id="KW-0812">Transmembrane</keyword>
<protein>
    <submittedName>
        <fullName evidence="2">ABC transporter permease</fullName>
    </submittedName>
</protein>
<dbReference type="EMBL" id="QZEY01000018">
    <property type="protein sequence ID" value="RJL23556.1"/>
    <property type="molecule type" value="Genomic_DNA"/>
</dbReference>
<feature type="transmembrane region" description="Helical" evidence="1">
    <location>
        <begin position="57"/>
        <end position="77"/>
    </location>
</feature>